<accession>A0A1H1FTI2</accession>
<reference evidence="2 3" key="1">
    <citation type="submission" date="2016-10" db="EMBL/GenBank/DDBJ databases">
        <authorList>
            <person name="de Groot N.N."/>
        </authorList>
    </citation>
    <scope>NUCLEOTIDE SEQUENCE [LARGE SCALE GENOMIC DNA]</scope>
    <source>
        <strain evidence="2 3">DSM 20117</strain>
    </source>
</reference>
<organism evidence="2 3">
    <name type="scientific">Crystallibacter crystallopoietes</name>
    <dbReference type="NCBI Taxonomy" id="37928"/>
    <lineage>
        <taxon>Bacteria</taxon>
        <taxon>Bacillati</taxon>
        <taxon>Actinomycetota</taxon>
        <taxon>Actinomycetes</taxon>
        <taxon>Micrococcales</taxon>
        <taxon>Micrococcaceae</taxon>
        <taxon>Crystallibacter</taxon>
    </lineage>
</organism>
<dbReference type="Gene3D" id="1.25.40.10">
    <property type="entry name" value="Tetratricopeptide repeat domain"/>
    <property type="match status" value="1"/>
</dbReference>
<sequence>MGIDQSWELQVIGGWQLSHNRKEIRVVLRQQRLLALLALRGSLSRNVVAGMLWPQTTERQASGSLRATVCALRRKWPDLLEIGDGKLALSRQVRLDLEHFREQISHEIHSPGRSLMAMLRRAELLPGWYEDWVIDEQERWTLLRLAALERAAVRLLANGDNDNAIDAARTMIELDPAHEIAYQLLLRAQLADGNRAEAMRTYRDFRSMLHLEFGTEPSEKTALFLRQSLQV</sequence>
<dbReference type="SMART" id="SM01043">
    <property type="entry name" value="BTAD"/>
    <property type="match status" value="1"/>
</dbReference>
<dbReference type="GO" id="GO:0003677">
    <property type="term" value="F:DNA binding"/>
    <property type="evidence" value="ECO:0007669"/>
    <property type="project" value="UniProtKB-KW"/>
</dbReference>
<dbReference type="InterPro" id="IPR051677">
    <property type="entry name" value="AfsR-DnrI-RedD_regulator"/>
</dbReference>
<keyword evidence="2" id="KW-0238">DNA-binding</keyword>
<dbReference type="InterPro" id="IPR011990">
    <property type="entry name" value="TPR-like_helical_dom_sf"/>
</dbReference>
<dbReference type="KEGG" id="acry:AC20117_21170"/>
<proteinExistence type="predicted"/>
<name>A0A1H1FTI2_9MICC</name>
<evidence type="ECO:0000313" key="2">
    <source>
        <dbReference type="EMBL" id="SDR04170.1"/>
    </source>
</evidence>
<evidence type="ECO:0000259" key="1">
    <source>
        <dbReference type="SMART" id="SM01043"/>
    </source>
</evidence>
<protein>
    <submittedName>
        <fullName evidence="2">DNA-binding transcriptional activator of the SARP family</fullName>
    </submittedName>
</protein>
<evidence type="ECO:0000313" key="3">
    <source>
        <dbReference type="Proteomes" id="UP000181917"/>
    </source>
</evidence>
<keyword evidence="3" id="KW-1185">Reference proteome</keyword>
<dbReference type="Pfam" id="PF03704">
    <property type="entry name" value="BTAD"/>
    <property type="match status" value="1"/>
</dbReference>
<gene>
    <name evidence="2" type="ORF">SAMN04489742_3640</name>
</gene>
<dbReference type="AlphaFoldDB" id="A0A1H1FTI2"/>
<dbReference type="PANTHER" id="PTHR35807">
    <property type="entry name" value="TRANSCRIPTIONAL REGULATOR REDD-RELATED"/>
    <property type="match status" value="1"/>
</dbReference>
<dbReference type="STRING" id="37928.SAMN04489742_3640"/>
<feature type="domain" description="Bacterial transcriptional activator" evidence="1">
    <location>
        <begin position="95"/>
        <end position="229"/>
    </location>
</feature>
<dbReference type="SUPFAM" id="SSF48452">
    <property type="entry name" value="TPR-like"/>
    <property type="match status" value="1"/>
</dbReference>
<dbReference type="EMBL" id="FNKH01000002">
    <property type="protein sequence ID" value="SDR04170.1"/>
    <property type="molecule type" value="Genomic_DNA"/>
</dbReference>
<dbReference type="InterPro" id="IPR005158">
    <property type="entry name" value="BTAD"/>
</dbReference>
<dbReference type="Gene3D" id="1.10.10.10">
    <property type="entry name" value="Winged helix-like DNA-binding domain superfamily/Winged helix DNA-binding domain"/>
    <property type="match status" value="1"/>
</dbReference>
<dbReference type="InterPro" id="IPR036388">
    <property type="entry name" value="WH-like_DNA-bd_sf"/>
</dbReference>
<dbReference type="Proteomes" id="UP000181917">
    <property type="component" value="Unassembled WGS sequence"/>
</dbReference>